<dbReference type="AlphaFoldDB" id="A0A224Y515"/>
<name>A0A224Y515_9ACAR</name>
<proteinExistence type="predicted"/>
<protein>
    <submittedName>
        <fullName evidence="1">Uncharacterized protein</fullName>
    </submittedName>
</protein>
<accession>A0A224Y515</accession>
<evidence type="ECO:0000313" key="1">
    <source>
        <dbReference type="EMBL" id="MAA12648.1"/>
    </source>
</evidence>
<organism evidence="1">
    <name type="scientific">Rhipicephalus zambeziensis</name>
    <dbReference type="NCBI Taxonomy" id="60191"/>
    <lineage>
        <taxon>Eukaryota</taxon>
        <taxon>Metazoa</taxon>
        <taxon>Ecdysozoa</taxon>
        <taxon>Arthropoda</taxon>
        <taxon>Chelicerata</taxon>
        <taxon>Arachnida</taxon>
        <taxon>Acari</taxon>
        <taxon>Parasitiformes</taxon>
        <taxon>Ixodida</taxon>
        <taxon>Ixodoidea</taxon>
        <taxon>Ixodidae</taxon>
        <taxon>Rhipicephalinae</taxon>
        <taxon>Rhipicephalus</taxon>
        <taxon>Rhipicephalus</taxon>
    </lineage>
</organism>
<reference evidence="1" key="1">
    <citation type="journal article" date="2017" name="Parasit. Vectors">
        <title>Sialotranscriptomics of Rhipicephalus zambeziensis reveals intricate expression profiles of secretory proteins and suggests tight temporal transcriptional regulation during blood-feeding.</title>
        <authorList>
            <person name="de Castro M.H."/>
            <person name="de Klerk D."/>
            <person name="Pienaar R."/>
            <person name="Rees D.J.G."/>
            <person name="Mans B.J."/>
        </authorList>
    </citation>
    <scope>NUCLEOTIDE SEQUENCE</scope>
    <source>
        <tissue evidence="1">Salivary glands</tissue>
    </source>
</reference>
<dbReference type="EMBL" id="GFPF01001502">
    <property type="protein sequence ID" value="MAA12648.1"/>
    <property type="molecule type" value="Transcribed_RNA"/>
</dbReference>
<sequence>MIKNRWPEFSLNVALRLASAPVLSDSGAARVFIKNILCKLSSRPNAPKFRQLVCAHPRITPHNTDCERKVGVMAPLKMRKPLTNLREIPEATAQVEVTWRARCVYSKQSKIHWRMYTQIFVRR</sequence>